<gene>
    <name evidence="2" type="ORF">ACFQ03_20180</name>
</gene>
<name>A0ABW3DFT7_9BACL</name>
<keyword evidence="1" id="KW-1133">Transmembrane helix</keyword>
<protein>
    <submittedName>
        <fullName evidence="2">Uncharacterized protein</fullName>
    </submittedName>
</protein>
<dbReference type="EMBL" id="JBHTIU010000081">
    <property type="protein sequence ID" value="MFD0871461.1"/>
    <property type="molecule type" value="Genomic_DNA"/>
</dbReference>
<proteinExistence type="predicted"/>
<evidence type="ECO:0000256" key="1">
    <source>
        <dbReference type="SAM" id="Phobius"/>
    </source>
</evidence>
<organism evidence="2 3">
    <name type="scientific">Paenibacillus residui</name>
    <dbReference type="NCBI Taxonomy" id="629724"/>
    <lineage>
        <taxon>Bacteria</taxon>
        <taxon>Bacillati</taxon>
        <taxon>Bacillota</taxon>
        <taxon>Bacilli</taxon>
        <taxon>Bacillales</taxon>
        <taxon>Paenibacillaceae</taxon>
        <taxon>Paenibacillus</taxon>
    </lineage>
</organism>
<accession>A0ABW3DFT7</accession>
<comment type="caution">
    <text evidence="2">The sequence shown here is derived from an EMBL/GenBank/DDBJ whole genome shotgun (WGS) entry which is preliminary data.</text>
</comment>
<evidence type="ECO:0000313" key="2">
    <source>
        <dbReference type="EMBL" id="MFD0871461.1"/>
    </source>
</evidence>
<reference evidence="3" key="1">
    <citation type="journal article" date="2019" name="Int. J. Syst. Evol. Microbiol.">
        <title>The Global Catalogue of Microorganisms (GCM) 10K type strain sequencing project: providing services to taxonomists for standard genome sequencing and annotation.</title>
        <authorList>
            <consortium name="The Broad Institute Genomics Platform"/>
            <consortium name="The Broad Institute Genome Sequencing Center for Infectious Disease"/>
            <person name="Wu L."/>
            <person name="Ma J."/>
        </authorList>
    </citation>
    <scope>NUCLEOTIDE SEQUENCE [LARGE SCALE GENOMIC DNA]</scope>
    <source>
        <strain evidence="3">CCUG 57263</strain>
    </source>
</reference>
<dbReference type="RefSeq" id="WP_144939302.1">
    <property type="nucleotide sequence ID" value="NZ_JBHTIU010000081.1"/>
</dbReference>
<keyword evidence="3" id="KW-1185">Reference proteome</keyword>
<sequence length="61" mass="6828">MIYFGVFFILFGLLSACFPKSVAMWIGPESERITANAGYWKWGRVWGGFFACFGAIILLLG</sequence>
<keyword evidence="1" id="KW-0812">Transmembrane</keyword>
<feature type="transmembrane region" description="Helical" evidence="1">
    <location>
        <begin position="43"/>
        <end position="60"/>
    </location>
</feature>
<evidence type="ECO:0000313" key="3">
    <source>
        <dbReference type="Proteomes" id="UP001597120"/>
    </source>
</evidence>
<keyword evidence="1" id="KW-0472">Membrane</keyword>
<dbReference type="Proteomes" id="UP001597120">
    <property type="component" value="Unassembled WGS sequence"/>
</dbReference>